<dbReference type="Proteomes" id="UP000265715">
    <property type="component" value="Unassembled WGS sequence"/>
</dbReference>
<sequence length="316" mass="35934">MSYRIRPFEAADYPAMVELWNLHNPDWSRTVAEERDSDAKRDPEYRFARFVAEAEGRVVGVAQHDQSPGSYHPQRFSLELYLHPGFMGRGLGKALYARLLEALEPYRPRHLLAQVRESSERGLRFARERGFSELKRDFVSTLDLRCADLSPYAGLGEKLAAEGIRLASFAELLEADPQAPHKLHELFSDFRLDIPRAAPPTPIPLDFFVRNILQGPGYDPRLFLVALEGERWVGMSCMFRVGDTRNLDLWITGVRREYRGRKIALALKVAGIRLARELGFESIRTDNDSRNAPMLAVNRKLGFVPGPASLTLEKEL</sequence>
<dbReference type="GO" id="GO:0016747">
    <property type="term" value="F:acyltransferase activity, transferring groups other than amino-acyl groups"/>
    <property type="evidence" value="ECO:0007669"/>
    <property type="project" value="InterPro"/>
</dbReference>
<dbReference type="SUPFAM" id="SSF55729">
    <property type="entry name" value="Acyl-CoA N-acyltransferases (Nat)"/>
    <property type="match status" value="2"/>
</dbReference>
<dbReference type="PANTHER" id="PTHR43877:SF6">
    <property type="entry name" value="GCN5-RELATED N-ACETYLTRANSFERASE"/>
    <property type="match status" value="1"/>
</dbReference>
<dbReference type="PROSITE" id="PS51186">
    <property type="entry name" value="GNAT"/>
    <property type="match status" value="2"/>
</dbReference>
<dbReference type="Pfam" id="PF00583">
    <property type="entry name" value="Acetyltransf_1"/>
    <property type="match status" value="2"/>
</dbReference>
<keyword evidence="1 4" id="KW-0808">Transferase</keyword>
<feature type="domain" description="N-acetyltransferase" evidence="3">
    <location>
        <begin position="170"/>
        <end position="316"/>
    </location>
</feature>
<name>A0A399EGI6_9DEIN</name>
<evidence type="ECO:0000313" key="5">
    <source>
        <dbReference type="Proteomes" id="UP000265715"/>
    </source>
</evidence>
<comment type="caution">
    <text evidence="4">The sequence shown here is derived from an EMBL/GenBank/DDBJ whole genome shotgun (WGS) entry which is preliminary data.</text>
</comment>
<dbReference type="PANTHER" id="PTHR43877">
    <property type="entry name" value="AMINOALKYLPHOSPHONATE N-ACETYLTRANSFERASE-RELATED-RELATED"/>
    <property type="match status" value="1"/>
</dbReference>
<dbReference type="InterPro" id="IPR000182">
    <property type="entry name" value="GNAT_dom"/>
</dbReference>
<dbReference type="InterPro" id="IPR050832">
    <property type="entry name" value="Bact_Acetyltransf"/>
</dbReference>
<evidence type="ECO:0000259" key="3">
    <source>
        <dbReference type="PROSITE" id="PS51186"/>
    </source>
</evidence>
<keyword evidence="2 4" id="KW-0012">Acyltransferase</keyword>
<dbReference type="InterPro" id="IPR016181">
    <property type="entry name" value="Acyl_CoA_acyltransferase"/>
</dbReference>
<dbReference type="RefSeq" id="WP_119315448.1">
    <property type="nucleotide sequence ID" value="NZ_QXDL01000101.1"/>
</dbReference>
<protein>
    <submittedName>
        <fullName evidence="4">Acetyltransferase YpeA</fullName>
        <ecNumber evidence="4">2.3.1.-</ecNumber>
    </submittedName>
</protein>
<dbReference type="AlphaFoldDB" id="A0A399EGI6"/>
<proteinExistence type="predicted"/>
<evidence type="ECO:0000256" key="2">
    <source>
        <dbReference type="ARBA" id="ARBA00023315"/>
    </source>
</evidence>
<dbReference type="EMBL" id="QXDL01000101">
    <property type="protein sequence ID" value="RIH83068.1"/>
    <property type="molecule type" value="Genomic_DNA"/>
</dbReference>
<reference evidence="4 5" key="1">
    <citation type="submission" date="2018-08" db="EMBL/GenBank/DDBJ databases">
        <title>Meiothermus terrae DSM 26712 genome sequencing project.</title>
        <authorList>
            <person name="Da Costa M.S."/>
            <person name="Albuquerque L."/>
            <person name="Raposo P."/>
            <person name="Froufe H.J.C."/>
            <person name="Barroso C.S."/>
            <person name="Egas C."/>
        </authorList>
    </citation>
    <scope>NUCLEOTIDE SEQUENCE [LARGE SCALE GENOMIC DNA]</scope>
    <source>
        <strain evidence="4 5">DSM 26712</strain>
    </source>
</reference>
<dbReference type="Gene3D" id="3.40.630.30">
    <property type="match status" value="1"/>
</dbReference>
<keyword evidence="5" id="KW-1185">Reference proteome</keyword>
<feature type="domain" description="N-acetyltransferase" evidence="3">
    <location>
        <begin position="3"/>
        <end position="162"/>
    </location>
</feature>
<accession>A0A399EGI6</accession>
<gene>
    <name evidence="4" type="primary">ypeA_1</name>
    <name evidence="4" type="ORF">Mterra_02419</name>
</gene>
<evidence type="ECO:0000256" key="1">
    <source>
        <dbReference type="ARBA" id="ARBA00022679"/>
    </source>
</evidence>
<organism evidence="4 5">
    <name type="scientific">Calidithermus terrae</name>
    <dbReference type="NCBI Taxonomy" id="1408545"/>
    <lineage>
        <taxon>Bacteria</taxon>
        <taxon>Thermotogati</taxon>
        <taxon>Deinococcota</taxon>
        <taxon>Deinococci</taxon>
        <taxon>Thermales</taxon>
        <taxon>Thermaceae</taxon>
        <taxon>Calidithermus</taxon>
    </lineage>
</organism>
<dbReference type="EC" id="2.3.1.-" evidence="4"/>
<dbReference type="CDD" id="cd04301">
    <property type="entry name" value="NAT_SF"/>
    <property type="match status" value="2"/>
</dbReference>
<evidence type="ECO:0000313" key="4">
    <source>
        <dbReference type="EMBL" id="RIH83068.1"/>
    </source>
</evidence>
<dbReference type="OrthoDB" id="4140682at2"/>